<sequence length="817" mass="90763">MDPLPIFGAVTGGISVTSEIFKALDAAITMASKVKEAPELAVSTLRDVSMMRQNMLRFQQLLDSEALARERGLYIPLGDARNTFTDCVASLDELESLLKPLSDPGLQSLAMSERLDWAMKDKRINQLSKRVRDAQSSLGLMLTILQHESFLEVQKAIAGLAEICQRIAPNVAHLNRRSLSNYTASHRYLDESDDTSTIRPAAVPRPDSVIVPETVPEEEDDLDSSQDEASTSFRARFAFEDALETSRPYRRAPNWDFEVLSFRSSVLNPHALSLLSKLSALSLGDVSTISVIALPLCCSDISSPQHYTWGDTASSYAIGWNATAQTGGEAVVQLELEPWRYPSPPLQRPINPPSPLSPSLPVKAGMSRMLKAMRRAFDNEIIEIAPTTPTTPPRTPPSPIIFSGLSNLDPDRASLQRIQKVPSLAELSNWRLKDNESHLCHDVGGAPCYGAVEEKLDEDEEFSAERIRGAQLDRAANNGYLDAFRCQECHTTLAKLVQTRGPGWSSFELWCGLYHCLRMRPELQPCACYTKMRQLGLPSNMFFGCRMTPNGQVNCARCFRICPKCGGHDFSDTEVASVSFSTDDTLTVASKTEPQTPTSEDPLTTTLMAGNGFPPPQRELPQTPTPKDQLTTTPTSDKSPRKLRYWHINITSGEIFLKQNVLLTTQRFALDHTTSSAMDEEISRDIKKLETWLWTVDKMGFVSNRRMEVLKQRQSVLMMRNEMLPAWKEMSEFVNKGGTFWTTSLGHMRARIDESQYLLDELAKTNVILRNRLPSGDSSPQHNSNISQLYQPPTPGFPLSVTTPGINVPAIAIGVAI</sequence>
<keyword evidence="3" id="KW-1185">Reference proteome</keyword>
<proteinExistence type="predicted"/>
<evidence type="ECO:0000256" key="1">
    <source>
        <dbReference type="SAM" id="MobiDB-lite"/>
    </source>
</evidence>
<evidence type="ECO:0008006" key="4">
    <source>
        <dbReference type="Google" id="ProtNLM"/>
    </source>
</evidence>
<accession>A0ABR1H0U7</accession>
<reference evidence="2 3" key="1">
    <citation type="journal article" date="2025" name="Microbiol. Resour. Announc.">
        <title>Draft genome sequences for Neonectria magnoliae and Neonectria punicea, canker pathogens of Liriodendron tulipifera and Acer saccharum in West Virginia.</title>
        <authorList>
            <person name="Petronek H.M."/>
            <person name="Kasson M.T."/>
            <person name="Metheny A.M."/>
            <person name="Stauder C.M."/>
            <person name="Lovett B."/>
            <person name="Lynch S.C."/>
            <person name="Garnas J.R."/>
            <person name="Kasson L.R."/>
            <person name="Stajich J.E."/>
        </authorList>
    </citation>
    <scope>NUCLEOTIDE SEQUENCE [LARGE SCALE GENOMIC DNA]</scope>
    <source>
        <strain evidence="2 3">NRRL 64653</strain>
    </source>
</reference>
<feature type="compositionally biased region" description="Polar residues" evidence="1">
    <location>
        <begin position="620"/>
        <end position="637"/>
    </location>
</feature>
<evidence type="ECO:0000313" key="3">
    <source>
        <dbReference type="Proteomes" id="UP001498476"/>
    </source>
</evidence>
<organism evidence="2 3">
    <name type="scientific">Neonectria punicea</name>
    <dbReference type="NCBI Taxonomy" id="979145"/>
    <lineage>
        <taxon>Eukaryota</taxon>
        <taxon>Fungi</taxon>
        <taxon>Dikarya</taxon>
        <taxon>Ascomycota</taxon>
        <taxon>Pezizomycotina</taxon>
        <taxon>Sordariomycetes</taxon>
        <taxon>Hypocreomycetidae</taxon>
        <taxon>Hypocreales</taxon>
        <taxon>Nectriaceae</taxon>
        <taxon>Neonectria</taxon>
    </lineage>
</organism>
<name>A0ABR1H0U7_9HYPO</name>
<dbReference type="Proteomes" id="UP001498476">
    <property type="component" value="Unassembled WGS sequence"/>
</dbReference>
<evidence type="ECO:0000313" key="2">
    <source>
        <dbReference type="EMBL" id="KAK7414607.1"/>
    </source>
</evidence>
<gene>
    <name evidence="2" type="ORF">QQX98_006544</name>
</gene>
<protein>
    <recommendedName>
        <fullName evidence="4">Fungal N-terminal domain-containing protein</fullName>
    </recommendedName>
</protein>
<feature type="region of interest" description="Disordered" evidence="1">
    <location>
        <begin position="586"/>
        <end position="639"/>
    </location>
</feature>
<feature type="compositionally biased region" description="Polar residues" evidence="1">
    <location>
        <begin position="586"/>
        <end position="608"/>
    </location>
</feature>
<dbReference type="EMBL" id="JAZAVJ010000099">
    <property type="protein sequence ID" value="KAK7414607.1"/>
    <property type="molecule type" value="Genomic_DNA"/>
</dbReference>
<comment type="caution">
    <text evidence="2">The sequence shown here is derived from an EMBL/GenBank/DDBJ whole genome shotgun (WGS) entry which is preliminary data.</text>
</comment>